<dbReference type="PANTHER" id="PTHR37828:SF1">
    <property type="entry name" value="YCII-RELATED DOMAIN-CONTAINING PROTEIN"/>
    <property type="match status" value="1"/>
</dbReference>
<dbReference type="Proteomes" id="UP000541033">
    <property type="component" value="Unassembled WGS sequence"/>
</dbReference>
<dbReference type="RefSeq" id="WP_167150924.1">
    <property type="nucleotide sequence ID" value="NZ_JAAMOX010000002.1"/>
</dbReference>
<feature type="domain" description="YCII-related" evidence="2">
    <location>
        <begin position="10"/>
        <end position="90"/>
    </location>
</feature>
<evidence type="ECO:0000313" key="3">
    <source>
        <dbReference type="EMBL" id="NIH54537.1"/>
    </source>
</evidence>
<dbReference type="Pfam" id="PF03795">
    <property type="entry name" value="YCII"/>
    <property type="match status" value="1"/>
</dbReference>
<evidence type="ECO:0000313" key="4">
    <source>
        <dbReference type="Proteomes" id="UP000541033"/>
    </source>
</evidence>
<comment type="caution">
    <text evidence="3">The sequence shown here is derived from an EMBL/GenBank/DDBJ whole genome shotgun (WGS) entry which is preliminary data.</text>
</comment>
<dbReference type="InterPro" id="IPR011008">
    <property type="entry name" value="Dimeric_a/b-barrel"/>
</dbReference>
<keyword evidence="4" id="KW-1185">Reference proteome</keyword>
<comment type="similarity">
    <text evidence="1">Belongs to the YciI family.</text>
</comment>
<proteinExistence type="inferred from homology"/>
<dbReference type="EMBL" id="JAAMOX010000002">
    <property type="protein sequence ID" value="NIH54537.1"/>
    <property type="molecule type" value="Genomic_DNA"/>
</dbReference>
<protein>
    <recommendedName>
        <fullName evidence="2">YCII-related domain-containing protein</fullName>
    </recommendedName>
</protein>
<dbReference type="Gene3D" id="3.30.70.1060">
    <property type="entry name" value="Dimeric alpha+beta barrel"/>
    <property type="match status" value="1"/>
</dbReference>
<evidence type="ECO:0000259" key="2">
    <source>
        <dbReference type="Pfam" id="PF03795"/>
    </source>
</evidence>
<reference evidence="3 4" key="1">
    <citation type="submission" date="2020-02" db="EMBL/GenBank/DDBJ databases">
        <title>Sequencing the genomes of 1000 actinobacteria strains.</title>
        <authorList>
            <person name="Klenk H.-P."/>
        </authorList>
    </citation>
    <scope>NUCLEOTIDE SEQUENCE [LARGE SCALE GENOMIC DNA]</scope>
    <source>
        <strain evidence="3 4">DSM 27960</strain>
    </source>
</reference>
<organism evidence="3 4">
    <name type="scientific">Lysinibacter cavernae</name>
    <dbReference type="NCBI Taxonomy" id="1640652"/>
    <lineage>
        <taxon>Bacteria</taxon>
        <taxon>Bacillati</taxon>
        <taxon>Actinomycetota</taxon>
        <taxon>Actinomycetes</taxon>
        <taxon>Micrococcales</taxon>
        <taxon>Microbacteriaceae</taxon>
        <taxon>Lysinibacter</taxon>
    </lineage>
</organism>
<sequence length="104" mass="11406">MTTFAVTYSYSTDAENIAKRDAHRPAHVEFLTTQFNAQRLLVSGPFGPEEAPGALLIFNAESKAALETLLNADPFHVQGLIAERNIRQWNIFFGEITPAAKSAA</sequence>
<accession>A0A7X5R2X5</accession>
<dbReference type="AlphaFoldDB" id="A0A7X5R2X5"/>
<name>A0A7X5R2X5_9MICO</name>
<dbReference type="SUPFAM" id="SSF54909">
    <property type="entry name" value="Dimeric alpha+beta barrel"/>
    <property type="match status" value="1"/>
</dbReference>
<dbReference type="PANTHER" id="PTHR37828">
    <property type="entry name" value="GSR2449 PROTEIN"/>
    <property type="match status" value="1"/>
</dbReference>
<dbReference type="InterPro" id="IPR005545">
    <property type="entry name" value="YCII"/>
</dbReference>
<evidence type="ECO:0000256" key="1">
    <source>
        <dbReference type="ARBA" id="ARBA00007689"/>
    </source>
</evidence>
<gene>
    <name evidence="3" type="ORF">FHX76_002433</name>
</gene>